<evidence type="ECO:0000313" key="2">
    <source>
        <dbReference type="EMBL" id="OGZ61168.1"/>
    </source>
</evidence>
<name>A0A1G2HH18_9BACT</name>
<protein>
    <submittedName>
        <fullName evidence="2">Uncharacterized protein</fullName>
    </submittedName>
</protein>
<dbReference type="AlphaFoldDB" id="A0A1G2HH18"/>
<dbReference type="Proteomes" id="UP000178835">
    <property type="component" value="Unassembled WGS sequence"/>
</dbReference>
<evidence type="ECO:0000313" key="3">
    <source>
        <dbReference type="Proteomes" id="UP000178835"/>
    </source>
</evidence>
<evidence type="ECO:0000256" key="1">
    <source>
        <dbReference type="SAM" id="MobiDB-lite"/>
    </source>
</evidence>
<comment type="caution">
    <text evidence="2">The sequence shown here is derived from an EMBL/GenBank/DDBJ whole genome shotgun (WGS) entry which is preliminary data.</text>
</comment>
<sequence length="81" mass="8748">MNIVFLALLIVLLAGAGAYWWFFMRKPRAGGGDRVDVADDSAETVARPMPEEPGNQDIEPDMGGEKTTPEGGAQDDEPMPQ</sequence>
<gene>
    <name evidence="2" type="ORF">A2919_01025</name>
</gene>
<proteinExistence type="predicted"/>
<dbReference type="EMBL" id="MHOH01000005">
    <property type="protein sequence ID" value="OGZ61168.1"/>
    <property type="molecule type" value="Genomic_DNA"/>
</dbReference>
<reference evidence="2 3" key="1">
    <citation type="journal article" date="2016" name="Nat. Commun.">
        <title>Thousands of microbial genomes shed light on interconnected biogeochemical processes in an aquifer system.</title>
        <authorList>
            <person name="Anantharaman K."/>
            <person name="Brown C.T."/>
            <person name="Hug L.A."/>
            <person name="Sharon I."/>
            <person name="Castelle C.J."/>
            <person name="Probst A.J."/>
            <person name="Thomas B.C."/>
            <person name="Singh A."/>
            <person name="Wilkins M.J."/>
            <person name="Karaoz U."/>
            <person name="Brodie E.L."/>
            <person name="Williams K.H."/>
            <person name="Hubbard S.S."/>
            <person name="Banfield J.F."/>
        </authorList>
    </citation>
    <scope>NUCLEOTIDE SEQUENCE [LARGE SCALE GENOMIC DNA]</scope>
</reference>
<accession>A0A1G2HH18</accession>
<feature type="region of interest" description="Disordered" evidence="1">
    <location>
        <begin position="29"/>
        <end position="81"/>
    </location>
</feature>
<organism evidence="2 3">
    <name type="scientific">Candidatus Spechtbacteria bacterium RIFCSPLOWO2_01_FULL_43_12</name>
    <dbReference type="NCBI Taxonomy" id="1802162"/>
    <lineage>
        <taxon>Bacteria</taxon>
        <taxon>Candidatus Spechtiibacteriota</taxon>
    </lineage>
</organism>